<evidence type="ECO:0000256" key="7">
    <source>
        <dbReference type="SAM" id="SignalP"/>
    </source>
</evidence>
<comment type="subcellular location">
    <subcellularLocation>
        <location evidence="1">Cell membrane</location>
        <topology evidence="1">Multi-pass membrane protein</topology>
    </subcellularLocation>
</comment>
<evidence type="ECO:0000256" key="1">
    <source>
        <dbReference type="ARBA" id="ARBA00004651"/>
    </source>
</evidence>
<feature type="transmembrane region" description="Helical" evidence="6">
    <location>
        <begin position="341"/>
        <end position="361"/>
    </location>
</feature>
<feature type="domain" description="VWFA" evidence="8">
    <location>
        <begin position="102"/>
        <end position="265"/>
    </location>
</feature>
<evidence type="ECO:0000256" key="2">
    <source>
        <dbReference type="ARBA" id="ARBA00022475"/>
    </source>
</evidence>
<dbReference type="InterPro" id="IPR042094">
    <property type="entry name" value="T2SS_GspF_sf"/>
</dbReference>
<keyword evidence="3 6" id="KW-0812">Transmembrane</keyword>
<evidence type="ECO:0000259" key="8">
    <source>
        <dbReference type="PROSITE" id="PS50234"/>
    </source>
</evidence>
<dbReference type="Gene3D" id="1.20.81.30">
    <property type="entry name" value="Type II secretion system (T2SS), domain F"/>
    <property type="match status" value="1"/>
</dbReference>
<keyword evidence="7" id="KW-0732">Signal</keyword>
<feature type="transmembrane region" description="Helical" evidence="6">
    <location>
        <begin position="607"/>
        <end position="625"/>
    </location>
</feature>
<dbReference type="Pfam" id="PF13519">
    <property type="entry name" value="VWA_2"/>
    <property type="match status" value="1"/>
</dbReference>
<reference evidence="9" key="1">
    <citation type="submission" date="2020-02" db="EMBL/GenBank/DDBJ databases">
        <authorList>
            <person name="Meier V. D."/>
        </authorList>
    </citation>
    <scope>NUCLEOTIDE SEQUENCE</scope>
    <source>
        <strain evidence="9">AVDCRST_MAG36</strain>
    </source>
</reference>
<feature type="chain" id="PRO_5038787275" evidence="7">
    <location>
        <begin position="30"/>
        <end position="666"/>
    </location>
</feature>
<dbReference type="SUPFAM" id="SSF53300">
    <property type="entry name" value="vWA-like"/>
    <property type="match status" value="1"/>
</dbReference>
<name>A0A6J4MNV0_9ACTN</name>
<feature type="signal peptide" evidence="7">
    <location>
        <begin position="1"/>
        <end position="29"/>
    </location>
</feature>
<dbReference type="InterPro" id="IPR018076">
    <property type="entry name" value="T2SS_GspF_dom"/>
</dbReference>
<feature type="transmembrane region" description="Helical" evidence="6">
    <location>
        <begin position="463"/>
        <end position="482"/>
    </location>
</feature>
<proteinExistence type="predicted"/>
<dbReference type="Pfam" id="PF00482">
    <property type="entry name" value="T2SSF"/>
    <property type="match status" value="1"/>
</dbReference>
<organism evidence="9">
    <name type="scientific">uncultured Nocardioidaceae bacterium</name>
    <dbReference type="NCBI Taxonomy" id="253824"/>
    <lineage>
        <taxon>Bacteria</taxon>
        <taxon>Bacillati</taxon>
        <taxon>Actinomycetota</taxon>
        <taxon>Actinomycetes</taxon>
        <taxon>Propionibacteriales</taxon>
        <taxon>Nocardioidaceae</taxon>
        <taxon>environmental samples</taxon>
    </lineage>
</organism>
<dbReference type="EMBL" id="CADCUH010000183">
    <property type="protein sequence ID" value="CAA9363162.1"/>
    <property type="molecule type" value="Genomic_DNA"/>
</dbReference>
<evidence type="ECO:0000256" key="4">
    <source>
        <dbReference type="ARBA" id="ARBA00022989"/>
    </source>
</evidence>
<dbReference type="PANTHER" id="PTHR35007:SF1">
    <property type="entry name" value="PILUS ASSEMBLY PROTEIN"/>
    <property type="match status" value="1"/>
</dbReference>
<evidence type="ECO:0000256" key="5">
    <source>
        <dbReference type="ARBA" id="ARBA00023136"/>
    </source>
</evidence>
<evidence type="ECO:0000256" key="6">
    <source>
        <dbReference type="SAM" id="Phobius"/>
    </source>
</evidence>
<dbReference type="GO" id="GO:0005886">
    <property type="term" value="C:plasma membrane"/>
    <property type="evidence" value="ECO:0007669"/>
    <property type="project" value="UniProtKB-SubCell"/>
</dbReference>
<keyword evidence="4 6" id="KW-1133">Transmembrane helix</keyword>
<accession>A0A6J4MNV0</accession>
<protein>
    <submittedName>
        <fullName evidence="9">Flp pilus assembly protein TadB</fullName>
    </submittedName>
</protein>
<dbReference type="PANTHER" id="PTHR35007">
    <property type="entry name" value="INTEGRAL MEMBRANE PROTEIN-RELATED"/>
    <property type="match status" value="1"/>
</dbReference>
<dbReference type="InterPro" id="IPR002035">
    <property type="entry name" value="VWF_A"/>
</dbReference>
<dbReference type="AlphaFoldDB" id="A0A6J4MNV0"/>
<evidence type="ECO:0000313" key="9">
    <source>
        <dbReference type="EMBL" id="CAA9363162.1"/>
    </source>
</evidence>
<dbReference type="CDD" id="cd00198">
    <property type="entry name" value="vWFA"/>
    <property type="match status" value="1"/>
</dbReference>
<sequence>MRARLTRGPRALAAALLTAVVLGSPVVSAPATGAPSGPATAPGTSIDHVEADGEELRLLLSLSDLPSGVGPDLDAVEVAFDGTPLDAVAEPLDEAATGVRRTAVLAVDVSDSMRGPKFAAAKAAADAFLADVPDDVRVGLVTFAGQVRVAQQPTSDVTEVAAAVDRLRLSRGTRLYDGLGRAVDVAGAQGARSVLVLSDGRDTSEAPVGRTARIVERAGVKVDVVALAQTAADEALLGRLADAGNGSVLRADDPGALTRLFADEAAVLADQVLVTVAPPAELAGDEGTLTVTVPVDGRLLTDEAFVTVPARAGAQQEAEAPSPATAPGPAAAAVRQVPHGAMLGGLAAAGLAVAVMVVVAFSGSRRPREDAIDRGIEAYTRAGARKRAEADHEAELTSPGSMTKVVAVAESMLEGREGFEAGLADRLDAAGSALKPAEWLLAHAGTAVLTALVALLLSGGRLVVALVALLLGAVGPWVWLSVRRTRRLRAFSSGLADTLQLMAGSLSAGLSLAQSIDTVVKEGSDPIASEFRRALVETRLGIEIEDSLAGVAERMDSVDFEWVVMAIRIQRDVGGNLSELLTKVAETIREREFLVRQVTTLSAEGRLSVWILAGLPPVFTVYLALTNPEYLAPMFATVLGFVLLGVMVVLLGVGIIWMKKVAKVDV</sequence>
<keyword evidence="5 6" id="KW-0472">Membrane</keyword>
<evidence type="ECO:0000256" key="3">
    <source>
        <dbReference type="ARBA" id="ARBA00022692"/>
    </source>
</evidence>
<gene>
    <name evidence="9" type="ORF">AVDCRST_MAG36-2814</name>
</gene>
<feature type="transmembrane region" description="Helical" evidence="6">
    <location>
        <begin position="439"/>
        <end position="457"/>
    </location>
</feature>
<feature type="transmembrane region" description="Helical" evidence="6">
    <location>
        <begin position="631"/>
        <end position="657"/>
    </location>
</feature>
<dbReference type="PROSITE" id="PS50234">
    <property type="entry name" value="VWFA"/>
    <property type="match status" value="1"/>
</dbReference>
<dbReference type="SMART" id="SM00327">
    <property type="entry name" value="VWA"/>
    <property type="match status" value="1"/>
</dbReference>
<dbReference type="Gene3D" id="3.40.50.410">
    <property type="entry name" value="von Willebrand factor, type A domain"/>
    <property type="match status" value="1"/>
</dbReference>
<keyword evidence="2" id="KW-1003">Cell membrane</keyword>
<dbReference type="InterPro" id="IPR036465">
    <property type="entry name" value="vWFA_dom_sf"/>
</dbReference>